<keyword evidence="8" id="KW-0418">Kinase</keyword>
<dbReference type="PANTHER" id="PTHR24416:SF611">
    <property type="entry name" value="TYROSINE-PROTEIN KINASE TRANSMEMBRANE RECEPTOR ROR"/>
    <property type="match status" value="1"/>
</dbReference>
<dbReference type="InterPro" id="IPR001245">
    <property type="entry name" value="Ser-Thr/Tyr_kinase_cat_dom"/>
</dbReference>
<evidence type="ECO:0000313" key="21">
    <source>
        <dbReference type="RefSeq" id="XP_026683763.1"/>
    </source>
</evidence>
<dbReference type="SMART" id="SM00219">
    <property type="entry name" value="TyrKc"/>
    <property type="match status" value="1"/>
</dbReference>
<feature type="chain" id="PRO_5018046074" description="receptor protein-tyrosine kinase" evidence="18">
    <location>
        <begin position="24"/>
        <end position="906"/>
    </location>
</feature>
<evidence type="ECO:0000256" key="1">
    <source>
        <dbReference type="ARBA" id="ARBA00004479"/>
    </source>
</evidence>
<evidence type="ECO:0000256" key="17">
    <source>
        <dbReference type="SAM" id="MobiDB-lite"/>
    </source>
</evidence>
<dbReference type="CDD" id="cd00063">
    <property type="entry name" value="FN3"/>
    <property type="match status" value="1"/>
</dbReference>
<dbReference type="GO" id="GO:1902533">
    <property type="term" value="P:positive regulation of intracellular signal transduction"/>
    <property type="evidence" value="ECO:0007669"/>
    <property type="project" value="UniProtKB-ARBA"/>
</dbReference>
<evidence type="ECO:0000256" key="15">
    <source>
        <dbReference type="ARBA" id="ARBA00051243"/>
    </source>
</evidence>
<dbReference type="Gene3D" id="2.60.40.10">
    <property type="entry name" value="Immunoglobulins"/>
    <property type="match status" value="3"/>
</dbReference>
<dbReference type="InterPro" id="IPR036116">
    <property type="entry name" value="FN3_sf"/>
</dbReference>
<evidence type="ECO:0000256" key="3">
    <source>
        <dbReference type="ARBA" id="ARBA00022679"/>
    </source>
</evidence>
<feature type="binding site" evidence="16">
    <location>
        <position position="646"/>
    </location>
    <ligand>
        <name>ATP</name>
        <dbReference type="ChEBI" id="CHEBI:30616"/>
    </ligand>
</feature>
<dbReference type="EC" id="2.7.10.1" evidence="2"/>
<dbReference type="PaxDb" id="121845-A0A3Q0J9Z4"/>
<keyword evidence="4" id="KW-0812">Transmembrane</keyword>
<gene>
    <name evidence="21" type="primary">LOC103515195</name>
</gene>
<comment type="catalytic activity">
    <reaction evidence="15">
        <text>L-tyrosyl-[protein] + ATP = O-phospho-L-tyrosyl-[protein] + ADP + H(+)</text>
        <dbReference type="Rhea" id="RHEA:10596"/>
        <dbReference type="Rhea" id="RHEA-COMP:10136"/>
        <dbReference type="Rhea" id="RHEA-COMP:20101"/>
        <dbReference type="ChEBI" id="CHEBI:15378"/>
        <dbReference type="ChEBI" id="CHEBI:30616"/>
        <dbReference type="ChEBI" id="CHEBI:46858"/>
        <dbReference type="ChEBI" id="CHEBI:61978"/>
        <dbReference type="ChEBI" id="CHEBI:456216"/>
        <dbReference type="EC" id="2.7.10.1"/>
    </reaction>
</comment>
<accession>A0A3Q0J9Z4</accession>
<dbReference type="InterPro" id="IPR017441">
    <property type="entry name" value="Protein_kinase_ATP_BS"/>
</dbReference>
<feature type="signal peptide" evidence="18">
    <location>
        <begin position="1"/>
        <end position="23"/>
    </location>
</feature>
<evidence type="ECO:0000256" key="11">
    <source>
        <dbReference type="ARBA" id="ARBA00023136"/>
    </source>
</evidence>
<dbReference type="FunFam" id="1.10.510.10:FF:000190">
    <property type="entry name" value="Proto-oncogene tyrosine-protein kinase receptor Ret"/>
    <property type="match status" value="1"/>
</dbReference>
<keyword evidence="6" id="KW-0677">Repeat</keyword>
<evidence type="ECO:0000256" key="6">
    <source>
        <dbReference type="ARBA" id="ARBA00022737"/>
    </source>
</evidence>
<dbReference type="KEGG" id="dci:103515195"/>
<dbReference type="Proteomes" id="UP000079169">
    <property type="component" value="Unplaced"/>
</dbReference>
<dbReference type="SMART" id="SM00060">
    <property type="entry name" value="FN3"/>
    <property type="match status" value="3"/>
</dbReference>
<evidence type="ECO:0000256" key="2">
    <source>
        <dbReference type="ARBA" id="ARBA00011902"/>
    </source>
</evidence>
<dbReference type="InterPro" id="IPR003961">
    <property type="entry name" value="FN3_dom"/>
</dbReference>
<name>A0A3Q0J9Z4_DIACI</name>
<evidence type="ECO:0000256" key="14">
    <source>
        <dbReference type="ARBA" id="ARBA00023180"/>
    </source>
</evidence>
<evidence type="ECO:0000256" key="12">
    <source>
        <dbReference type="ARBA" id="ARBA00023137"/>
    </source>
</evidence>
<evidence type="ECO:0000256" key="18">
    <source>
        <dbReference type="SAM" id="SignalP"/>
    </source>
</evidence>
<keyword evidence="12" id="KW-0829">Tyrosine-protein kinase</keyword>
<keyword evidence="14" id="KW-0325">Glycoprotein</keyword>
<evidence type="ECO:0000259" key="19">
    <source>
        <dbReference type="PROSITE" id="PS50011"/>
    </source>
</evidence>
<keyword evidence="11" id="KW-0472">Membrane</keyword>
<dbReference type="GO" id="GO:0004714">
    <property type="term" value="F:transmembrane receptor protein tyrosine kinase activity"/>
    <property type="evidence" value="ECO:0007669"/>
    <property type="project" value="UniProtKB-EC"/>
</dbReference>
<dbReference type="InterPro" id="IPR013783">
    <property type="entry name" value="Ig-like_fold"/>
</dbReference>
<dbReference type="InterPro" id="IPR011009">
    <property type="entry name" value="Kinase-like_dom_sf"/>
</dbReference>
<dbReference type="AlphaFoldDB" id="A0A3Q0J9Z4"/>
<sequence length="906" mass="102917">MLSHRTALGITVWIHQIVTTVLCVTEEDFKMALCNGSSDADRCKSDSFNDILDSFENHTQSAGGQSNVQFSINVTSRVLCRDSTVIMLAWDSSLYEETQDSLSLESNPISRSKSEIQTNTTGAKTRRRSLVGPEPGPDDLDKHDSDLDMNMTYLVQMRERSDWIALNMTSKKFLTVTHLTPNTAYQFKIIAVWRKTSESISIGVSHLSTSTFPDSYYILTTPRLHNKSIQIYPNRTVGLKFSWTPSTDEFCRFDLFYWHNIEQGSPCHIKLSKPDVDNSYEVRDLQVGTVYYFHLRGLSYNHTTERSSQSLDFNQSIPPCLELYHNDLNICPPDPPRNVSVSERISNHNNFLYDLEVSWTNQNGPLPLRYWIQFERLSPDPELSNAKILVNVNGNQSSAILEDVCLGFKYKVFVWSESPAGNSSTRAVALRYLDFFSKGLWPDVDNSYEVRDLQVGTVYYFHLRGLSYNHTTERSSQSLDQIFPTGPRAHASDPPRNVSVSERISNHNNFLYDLEVSWTNQNGPLPLRHWIQFERLSPDPELFNAKILVSVNGMSPDTKLVQHHFHHHNNNNISTEPIPHPTSWTRKYGKLITSTNWKDEWEISPERLILGEVLGQGEFGVVVKGLLGDGPTEGASGQPAMEVAVKMLKANADAKTYDKFLKENFFLLDLRRKYENCPMAGGGFASNQMYDVTLPATGDPKNGQVGSQSKSQRFLDSVDLLTYAYQIAVGMEYLSNNKVVHRDLATRNILLSSPHVVKISDFGLSEDIYEQNVFQNGEPSEKLPIRWLALESLVSNIYTNKSDVWSFGVVLWEIVTLGANPYPHIPLCRIVHYLSTGYRMERPASCNEQIYDTMLQCWQTNPKDRPSFSQLAARFQQYKVSRENIVLDLVCLIAGFTSLLGFRPTS</sequence>
<keyword evidence="5 18" id="KW-0732">Signal</keyword>
<dbReference type="STRING" id="121845.A0A3Q0J9Z4"/>
<dbReference type="GO" id="GO:0043235">
    <property type="term" value="C:receptor complex"/>
    <property type="evidence" value="ECO:0007669"/>
    <property type="project" value="TreeGrafter"/>
</dbReference>
<evidence type="ECO:0000256" key="4">
    <source>
        <dbReference type="ARBA" id="ARBA00022692"/>
    </source>
</evidence>
<evidence type="ECO:0000256" key="7">
    <source>
        <dbReference type="ARBA" id="ARBA00022741"/>
    </source>
</evidence>
<dbReference type="PROSITE" id="PS00109">
    <property type="entry name" value="PROTEIN_KINASE_TYR"/>
    <property type="match status" value="1"/>
</dbReference>
<dbReference type="PROSITE" id="PS50011">
    <property type="entry name" value="PROTEIN_KINASE_DOM"/>
    <property type="match status" value="1"/>
</dbReference>
<keyword evidence="20" id="KW-1185">Reference proteome</keyword>
<dbReference type="PANTHER" id="PTHR24416">
    <property type="entry name" value="TYROSINE-PROTEIN KINASE RECEPTOR"/>
    <property type="match status" value="1"/>
</dbReference>
<evidence type="ECO:0000256" key="9">
    <source>
        <dbReference type="ARBA" id="ARBA00022840"/>
    </source>
</evidence>
<feature type="region of interest" description="Disordered" evidence="17">
    <location>
        <begin position="106"/>
        <end position="144"/>
    </location>
</feature>
<dbReference type="PROSITE" id="PS00107">
    <property type="entry name" value="PROTEIN_KINASE_ATP"/>
    <property type="match status" value="1"/>
</dbReference>
<feature type="compositionally biased region" description="Polar residues" evidence="17">
    <location>
        <begin position="106"/>
        <end position="123"/>
    </location>
</feature>
<comment type="subcellular location">
    <subcellularLocation>
        <location evidence="1">Membrane</location>
        <topology evidence="1">Single-pass type I membrane protein</topology>
    </subcellularLocation>
</comment>
<feature type="domain" description="Protein kinase" evidence="19">
    <location>
        <begin position="608"/>
        <end position="879"/>
    </location>
</feature>
<keyword evidence="3" id="KW-0808">Transferase</keyword>
<evidence type="ECO:0000256" key="13">
    <source>
        <dbReference type="ARBA" id="ARBA00023170"/>
    </source>
</evidence>
<keyword evidence="9 16" id="KW-0067">ATP-binding</keyword>
<organism evidence="20 21">
    <name type="scientific">Diaphorina citri</name>
    <name type="common">Asian citrus psyllid</name>
    <dbReference type="NCBI Taxonomy" id="121845"/>
    <lineage>
        <taxon>Eukaryota</taxon>
        <taxon>Metazoa</taxon>
        <taxon>Ecdysozoa</taxon>
        <taxon>Arthropoda</taxon>
        <taxon>Hexapoda</taxon>
        <taxon>Insecta</taxon>
        <taxon>Pterygota</taxon>
        <taxon>Neoptera</taxon>
        <taxon>Paraneoptera</taxon>
        <taxon>Hemiptera</taxon>
        <taxon>Sternorrhyncha</taxon>
        <taxon>Psylloidea</taxon>
        <taxon>Psyllidae</taxon>
        <taxon>Diaphorininae</taxon>
        <taxon>Diaphorina</taxon>
    </lineage>
</organism>
<protein>
    <recommendedName>
        <fullName evidence="2">receptor protein-tyrosine kinase</fullName>
        <ecNumber evidence="2">2.7.10.1</ecNumber>
    </recommendedName>
</protein>
<keyword evidence="7 16" id="KW-0547">Nucleotide-binding</keyword>
<dbReference type="Gene3D" id="1.10.510.10">
    <property type="entry name" value="Transferase(Phosphotransferase) domain 1"/>
    <property type="match status" value="1"/>
</dbReference>
<dbReference type="RefSeq" id="XP_026683763.1">
    <property type="nucleotide sequence ID" value="XM_026827962.1"/>
</dbReference>
<proteinExistence type="predicted"/>
<dbReference type="InterPro" id="IPR000719">
    <property type="entry name" value="Prot_kinase_dom"/>
</dbReference>
<dbReference type="InterPro" id="IPR050122">
    <property type="entry name" value="RTK"/>
</dbReference>
<keyword evidence="13" id="KW-0675">Receptor</keyword>
<dbReference type="Pfam" id="PF07714">
    <property type="entry name" value="PK_Tyr_Ser-Thr"/>
    <property type="match status" value="1"/>
</dbReference>
<dbReference type="SUPFAM" id="SSF49265">
    <property type="entry name" value="Fibronectin type III"/>
    <property type="match status" value="2"/>
</dbReference>
<keyword evidence="10" id="KW-1133">Transmembrane helix</keyword>
<dbReference type="InterPro" id="IPR008266">
    <property type="entry name" value="Tyr_kinase_AS"/>
</dbReference>
<evidence type="ECO:0000256" key="10">
    <source>
        <dbReference type="ARBA" id="ARBA00022989"/>
    </source>
</evidence>
<dbReference type="SUPFAM" id="SSF56112">
    <property type="entry name" value="Protein kinase-like (PK-like)"/>
    <property type="match status" value="1"/>
</dbReference>
<dbReference type="InterPro" id="IPR020635">
    <property type="entry name" value="Tyr_kinase_cat_dom"/>
</dbReference>
<dbReference type="GeneID" id="103515195"/>
<evidence type="ECO:0000256" key="5">
    <source>
        <dbReference type="ARBA" id="ARBA00022729"/>
    </source>
</evidence>
<dbReference type="CDD" id="cd00192">
    <property type="entry name" value="PTKc"/>
    <property type="match status" value="1"/>
</dbReference>
<reference evidence="21" key="1">
    <citation type="submission" date="2025-08" db="UniProtKB">
        <authorList>
            <consortium name="RefSeq"/>
        </authorList>
    </citation>
    <scope>IDENTIFICATION</scope>
</reference>
<dbReference type="Gene3D" id="3.30.200.20">
    <property type="entry name" value="Phosphorylase Kinase, domain 1"/>
    <property type="match status" value="1"/>
</dbReference>
<dbReference type="GO" id="GO:0005524">
    <property type="term" value="F:ATP binding"/>
    <property type="evidence" value="ECO:0007669"/>
    <property type="project" value="UniProtKB-UniRule"/>
</dbReference>
<dbReference type="GO" id="GO:0007169">
    <property type="term" value="P:cell surface receptor protein tyrosine kinase signaling pathway"/>
    <property type="evidence" value="ECO:0007669"/>
    <property type="project" value="TreeGrafter"/>
</dbReference>
<dbReference type="PRINTS" id="PR00109">
    <property type="entry name" value="TYRKINASE"/>
</dbReference>
<evidence type="ECO:0000256" key="16">
    <source>
        <dbReference type="PROSITE-ProRule" id="PRU10141"/>
    </source>
</evidence>
<dbReference type="GO" id="GO:0005886">
    <property type="term" value="C:plasma membrane"/>
    <property type="evidence" value="ECO:0007669"/>
    <property type="project" value="TreeGrafter"/>
</dbReference>
<evidence type="ECO:0000256" key="8">
    <source>
        <dbReference type="ARBA" id="ARBA00022777"/>
    </source>
</evidence>
<evidence type="ECO:0000313" key="20">
    <source>
        <dbReference type="Proteomes" id="UP000079169"/>
    </source>
</evidence>